<proteinExistence type="predicted"/>
<evidence type="ECO:0008006" key="3">
    <source>
        <dbReference type="Google" id="ProtNLM"/>
    </source>
</evidence>
<dbReference type="Pfam" id="PF14107">
    <property type="entry name" value="DUF4280"/>
    <property type="match status" value="1"/>
</dbReference>
<sequence>MKDEYVVNRAICQCMFGTMPGFLKVTDNQTVCMNGKLVATDKTLGNVFEGVGFTQCNKSYPPKPCTPVVTGWIGAYDGVSINGISSPLLGTCKGTCALGCPNCITFQTTGQIAIPGVPQVKQAALCLQADINPLGGNPLED</sequence>
<name>A0A0S3UM54_PREIN</name>
<gene>
    <name evidence="1" type="ORF">PIOMA14_II_0061</name>
</gene>
<evidence type="ECO:0000313" key="2">
    <source>
        <dbReference type="Proteomes" id="UP000217431"/>
    </source>
</evidence>
<dbReference type="InterPro" id="IPR025460">
    <property type="entry name" value="DUF4280"/>
</dbReference>
<evidence type="ECO:0000313" key="1">
    <source>
        <dbReference type="EMBL" id="BAU18566.1"/>
    </source>
</evidence>
<dbReference type="RefSeq" id="WP_096407765.1">
    <property type="nucleotide sequence ID" value="NZ_AP014598.1"/>
</dbReference>
<dbReference type="EMBL" id="AP014598">
    <property type="protein sequence ID" value="BAU18566.1"/>
    <property type="molecule type" value="Genomic_DNA"/>
</dbReference>
<dbReference type="AlphaFoldDB" id="A0A0S3UM54"/>
<organism evidence="1 2">
    <name type="scientific">Prevotella intermedia</name>
    <dbReference type="NCBI Taxonomy" id="28131"/>
    <lineage>
        <taxon>Bacteria</taxon>
        <taxon>Pseudomonadati</taxon>
        <taxon>Bacteroidota</taxon>
        <taxon>Bacteroidia</taxon>
        <taxon>Bacteroidales</taxon>
        <taxon>Prevotellaceae</taxon>
        <taxon>Prevotella</taxon>
    </lineage>
</organism>
<protein>
    <recommendedName>
        <fullName evidence="3">DUF4280 domain-containing protein</fullName>
    </recommendedName>
</protein>
<accession>A0A0S3UM54</accession>
<reference evidence="1 2" key="1">
    <citation type="journal article" date="2016" name="DNA Res.">
        <title>The complete genome sequencing of Prevotella intermedia strain OMA14 and a subsequent fine-scale, intra-species genomic comparison reveal an unusual amplification of conjugative and mobile transposons and identify a novel Prevotella-lineage-specific repeat.</title>
        <authorList>
            <person name="Naito M."/>
            <person name="Ogura Y."/>
            <person name="Itoh T."/>
            <person name="Shoji M."/>
            <person name="Okamoto M."/>
            <person name="Hayashi T."/>
            <person name="Nakayama K."/>
        </authorList>
    </citation>
    <scope>NUCLEOTIDE SEQUENCE [LARGE SCALE GENOMIC DNA]</scope>
    <source>
        <strain evidence="1 2">OMA14</strain>
    </source>
</reference>
<dbReference type="Proteomes" id="UP000217431">
    <property type="component" value="Chromosome II"/>
</dbReference>